<dbReference type="EMBL" id="KL660496">
    <property type="protein sequence ID" value="KFA66128.1"/>
    <property type="molecule type" value="Genomic_DNA"/>
</dbReference>
<reference evidence="2 3" key="1">
    <citation type="journal article" date="2014" name="BMC Genomics">
        <title>Comparative genome sequencing reveals chemotype-specific gene clusters in the toxigenic black mold Stachybotrys.</title>
        <authorList>
            <person name="Semeiks J."/>
            <person name="Borek D."/>
            <person name="Otwinowski Z."/>
            <person name="Grishin N.V."/>
        </authorList>
    </citation>
    <scope>NUCLEOTIDE SEQUENCE [LARGE SCALE GENOMIC DNA]</scope>
    <source>
        <strain evidence="2 3">IBT 40285</strain>
    </source>
</reference>
<proteinExistence type="predicted"/>
<sequence>MSSQSQEPSKTRLETMSSGKLYGWICDHCQSYEERGESYLWGLQFCSACESPINWELDGARITVFRDRCLTEAREKNTDGTWLAVKITDNQPEWRLALPVPKDPIPPRNPVTFPLPETTGATN</sequence>
<keyword evidence="3" id="KW-1185">Reference proteome</keyword>
<feature type="region of interest" description="Disordered" evidence="1">
    <location>
        <begin position="99"/>
        <end position="123"/>
    </location>
</feature>
<dbReference type="AlphaFoldDB" id="A0A084QQ93"/>
<dbReference type="OrthoDB" id="10355446at2759"/>
<dbReference type="InParanoid" id="A0A084QQ93"/>
<gene>
    <name evidence="2" type="ORF">S40285_10197</name>
</gene>
<dbReference type="HOGENOM" id="CLU_2016716_0_0_1"/>
<protein>
    <submittedName>
        <fullName evidence="2">Uncharacterized protein</fullName>
    </submittedName>
</protein>
<dbReference type="Proteomes" id="UP000028524">
    <property type="component" value="Unassembled WGS sequence"/>
</dbReference>
<evidence type="ECO:0000256" key="1">
    <source>
        <dbReference type="SAM" id="MobiDB-lite"/>
    </source>
</evidence>
<evidence type="ECO:0000313" key="3">
    <source>
        <dbReference type="Proteomes" id="UP000028524"/>
    </source>
</evidence>
<name>A0A084QQ93_STAC4</name>
<evidence type="ECO:0000313" key="2">
    <source>
        <dbReference type="EMBL" id="KFA66128.1"/>
    </source>
</evidence>
<organism evidence="2 3">
    <name type="scientific">Stachybotrys chlorohalonatus (strain IBT 40285)</name>
    <dbReference type="NCBI Taxonomy" id="1283841"/>
    <lineage>
        <taxon>Eukaryota</taxon>
        <taxon>Fungi</taxon>
        <taxon>Dikarya</taxon>
        <taxon>Ascomycota</taxon>
        <taxon>Pezizomycotina</taxon>
        <taxon>Sordariomycetes</taxon>
        <taxon>Hypocreomycetidae</taxon>
        <taxon>Hypocreales</taxon>
        <taxon>Stachybotryaceae</taxon>
        <taxon>Stachybotrys</taxon>
    </lineage>
</organism>
<accession>A0A084QQ93</accession>